<gene>
    <name evidence="6" type="ORF">V5E97_12320</name>
</gene>
<dbReference type="Pfam" id="PF25967">
    <property type="entry name" value="RND-MFP_C"/>
    <property type="match status" value="1"/>
</dbReference>
<evidence type="ECO:0000313" key="6">
    <source>
        <dbReference type="EMBL" id="XBH06788.1"/>
    </source>
</evidence>
<evidence type="ECO:0000256" key="2">
    <source>
        <dbReference type="ARBA" id="ARBA00023054"/>
    </source>
</evidence>
<dbReference type="EMBL" id="CP155447">
    <property type="protein sequence ID" value="XBH06788.1"/>
    <property type="molecule type" value="Genomic_DNA"/>
</dbReference>
<proteinExistence type="predicted"/>
<dbReference type="PANTHER" id="PTHR32347:SF23">
    <property type="entry name" value="BLL5650 PROTEIN"/>
    <property type="match status" value="1"/>
</dbReference>
<keyword evidence="2" id="KW-0175">Coiled coil</keyword>
<protein>
    <submittedName>
        <fullName evidence="6">HlyD family efflux transporter periplasmic adaptor subunit</fullName>
    </submittedName>
</protein>
<dbReference type="InterPro" id="IPR050465">
    <property type="entry name" value="UPF0194_transport"/>
</dbReference>
<name>A0AAU7CMU9_9BACT</name>
<organism evidence="6">
    <name type="scientific">Singulisphaera sp. Ch08</name>
    <dbReference type="NCBI Taxonomy" id="3120278"/>
    <lineage>
        <taxon>Bacteria</taxon>
        <taxon>Pseudomonadati</taxon>
        <taxon>Planctomycetota</taxon>
        <taxon>Planctomycetia</taxon>
        <taxon>Isosphaerales</taxon>
        <taxon>Isosphaeraceae</taxon>
        <taxon>Singulisphaera</taxon>
    </lineage>
</organism>
<dbReference type="Gene3D" id="2.40.420.20">
    <property type="match status" value="1"/>
</dbReference>
<evidence type="ECO:0000256" key="4">
    <source>
        <dbReference type="SAM" id="Phobius"/>
    </source>
</evidence>
<accession>A0AAU7CMU9</accession>
<sequence>MQRQKRRRQYGWIGVGLLGVFATLGFVYPTMTRVAKQRQRPVLNRLSTATVRRADLWGTVTASGTVGSSNQTNIECELQSLSAGVRGMSMGTSGASTILSVAPAGTLVKKDQVLCELDSSAYVELVRQQQMTVERARADHLQTKLDYEVAEMAITQYREGILIQTQKSLHGQISLAKADLERTADRLAWSRRMHQKGYASIGQVSNDEVTLSRQTFNLEQSLLGLKIYERYEVPGTLRQLENRVLSTKRNYDYQTIRLNRHVDSLAQFERQVERCTIRAPHDGFLIYANDPYRNLVIEAGLDVRQNQTLFYLPDLANMEVKALLHESIVQKVRDGMRSKVRIEGLPNHQLEGHVVSVAALPTRNFFSEVTYYVGQIKLDNVPRGLLPGMSAQVEISTVHRPDVLTIPSQAMTVEDGMDVCYVTDGNNGLERREVKLGQASHDRLEVTEGLSEGEQVVLDPSSIDTEVMAELGASSPSLVEPEPTELSEVPVATVTH</sequence>
<comment type="subcellular location">
    <subcellularLocation>
        <location evidence="1">Cell envelope</location>
    </subcellularLocation>
</comment>
<dbReference type="GO" id="GO:0030313">
    <property type="term" value="C:cell envelope"/>
    <property type="evidence" value="ECO:0007669"/>
    <property type="project" value="UniProtKB-SubCell"/>
</dbReference>
<evidence type="ECO:0000259" key="5">
    <source>
        <dbReference type="Pfam" id="PF25967"/>
    </source>
</evidence>
<dbReference type="InterPro" id="IPR058627">
    <property type="entry name" value="MdtA-like_C"/>
</dbReference>
<evidence type="ECO:0000256" key="1">
    <source>
        <dbReference type="ARBA" id="ARBA00004196"/>
    </source>
</evidence>
<evidence type="ECO:0000256" key="3">
    <source>
        <dbReference type="SAM" id="MobiDB-lite"/>
    </source>
</evidence>
<feature type="transmembrane region" description="Helical" evidence="4">
    <location>
        <begin position="12"/>
        <end position="31"/>
    </location>
</feature>
<feature type="region of interest" description="Disordered" evidence="3">
    <location>
        <begin position="473"/>
        <end position="496"/>
    </location>
</feature>
<keyword evidence="4" id="KW-0812">Transmembrane</keyword>
<keyword evidence="4" id="KW-1133">Transmembrane helix</keyword>
<dbReference type="Gene3D" id="2.40.30.170">
    <property type="match status" value="1"/>
</dbReference>
<keyword evidence="4" id="KW-0472">Membrane</keyword>
<reference evidence="6" key="1">
    <citation type="submission" date="2024-05" db="EMBL/GenBank/DDBJ databases">
        <title>Planctomycetes of the genus Singulisphaera possess chitinolytic capabilities.</title>
        <authorList>
            <person name="Ivanova A."/>
        </authorList>
    </citation>
    <scope>NUCLEOTIDE SEQUENCE</scope>
    <source>
        <strain evidence="6">Ch08T</strain>
    </source>
</reference>
<feature type="domain" description="Multidrug resistance protein MdtA-like C-terminal permuted SH3" evidence="5">
    <location>
        <begin position="402"/>
        <end position="459"/>
    </location>
</feature>
<dbReference type="PANTHER" id="PTHR32347">
    <property type="entry name" value="EFFLUX SYSTEM COMPONENT YKNX-RELATED"/>
    <property type="match status" value="1"/>
</dbReference>
<dbReference type="RefSeq" id="WP_406699636.1">
    <property type="nucleotide sequence ID" value="NZ_CP155447.1"/>
</dbReference>
<dbReference type="AlphaFoldDB" id="A0AAU7CMU9"/>